<dbReference type="STRING" id="29542.A6070_13050"/>
<evidence type="ECO:0000313" key="1">
    <source>
        <dbReference type="EMBL" id="APG24362.1"/>
    </source>
</evidence>
<sequence>MNSCLFIGDPNLGDVGSHVVRSCFPGAEIAIWAYGDPAGKERLRRMIRSRHWPLTFSFYSDFVLQKEDLACMDLPLNIHPALPEIPGLGYDIVPISQGHSHYGATLHWMDTKLDSGEIFDIAEYPLPAQCDRMTLRKMNQAAAIAMLRLWIPRLAACPDMESRVTMLRKAGRVDREWSNACITRKQLQAMLLPGYPAVHDMEPSVQGAAAEKM</sequence>
<keyword evidence="2" id="KW-1185">Reference proteome</keyword>
<evidence type="ECO:0000313" key="2">
    <source>
        <dbReference type="Proteomes" id="UP000182264"/>
    </source>
</evidence>
<dbReference type="Gene3D" id="3.40.50.170">
    <property type="entry name" value="Formyl transferase, N-terminal domain"/>
    <property type="match status" value="1"/>
</dbReference>
<evidence type="ECO:0008006" key="3">
    <source>
        <dbReference type="Google" id="ProtNLM"/>
    </source>
</evidence>
<gene>
    <name evidence="1" type="ORF">A7E75_04415</name>
</gene>
<dbReference type="AlphaFoldDB" id="A0A1L3GEH9"/>
<reference evidence="1 2" key="1">
    <citation type="journal article" date="2017" name="Genome Announc.">
        <title>Complete Genome Sequences of Two Acetylene-Fermenting Pelobacter acetylenicus Strains.</title>
        <authorList>
            <person name="Sutton J.M."/>
            <person name="Baesman S.M."/>
            <person name="Fierst J.L."/>
            <person name="Poret-Peterson A.T."/>
            <person name="Oremland R.S."/>
            <person name="Dunlap D.S."/>
            <person name="Akob D.M."/>
        </authorList>
    </citation>
    <scope>NUCLEOTIDE SEQUENCE [LARGE SCALE GENOMIC DNA]</scope>
    <source>
        <strain evidence="1 2">DSM 3247</strain>
    </source>
</reference>
<dbReference type="SUPFAM" id="SSF53328">
    <property type="entry name" value="Formyltransferase"/>
    <property type="match status" value="1"/>
</dbReference>
<accession>A0A1L3GEH9</accession>
<proteinExistence type="predicted"/>
<name>A0A1L3GEH9_SYNAC</name>
<dbReference type="EMBL" id="CP015518">
    <property type="protein sequence ID" value="APG24362.1"/>
    <property type="molecule type" value="Genomic_DNA"/>
</dbReference>
<dbReference type="InterPro" id="IPR036477">
    <property type="entry name" value="Formyl_transf_N_sf"/>
</dbReference>
<protein>
    <recommendedName>
        <fullName evidence="3">Formyl transferase N-terminal domain-containing protein</fullName>
    </recommendedName>
</protein>
<dbReference type="Proteomes" id="UP000182264">
    <property type="component" value="Chromosome"/>
</dbReference>
<dbReference type="KEGG" id="pace:A6070_13050"/>
<organism evidence="1 2">
    <name type="scientific">Syntrophotalea acetylenica</name>
    <name type="common">Pelobacter acetylenicus</name>
    <dbReference type="NCBI Taxonomy" id="29542"/>
    <lineage>
        <taxon>Bacteria</taxon>
        <taxon>Pseudomonadati</taxon>
        <taxon>Thermodesulfobacteriota</taxon>
        <taxon>Desulfuromonadia</taxon>
        <taxon>Desulfuromonadales</taxon>
        <taxon>Syntrophotaleaceae</taxon>
        <taxon>Syntrophotalea</taxon>
    </lineage>
</organism>